<dbReference type="Proteomes" id="UP000265848">
    <property type="component" value="Unassembled WGS sequence"/>
</dbReference>
<gene>
    <name evidence="9" type="ORF">DL237_16695</name>
</gene>
<feature type="binding site" description="covalent" evidence="7">
    <location>
        <position position="140"/>
    </location>
    <ligand>
        <name>heme c</name>
        <dbReference type="ChEBI" id="CHEBI:61717"/>
    </ligand>
</feature>
<evidence type="ECO:0000256" key="7">
    <source>
        <dbReference type="PIRSR" id="PIRSR000027-2"/>
    </source>
</evidence>
<dbReference type="GO" id="GO:0005506">
    <property type="term" value="F:iron ion binding"/>
    <property type="evidence" value="ECO:0007669"/>
    <property type="project" value="InterPro"/>
</dbReference>
<proteinExistence type="predicted"/>
<protein>
    <submittedName>
        <fullName evidence="9">Cytochrome c</fullName>
    </submittedName>
</protein>
<dbReference type="SUPFAM" id="SSF47175">
    <property type="entry name" value="Cytochromes"/>
    <property type="match status" value="1"/>
</dbReference>
<dbReference type="GO" id="GO:0020037">
    <property type="term" value="F:heme binding"/>
    <property type="evidence" value="ECO:0007669"/>
    <property type="project" value="InterPro"/>
</dbReference>
<evidence type="ECO:0000256" key="6">
    <source>
        <dbReference type="PIRSR" id="PIRSR000027-1"/>
    </source>
</evidence>
<evidence type="ECO:0000256" key="5">
    <source>
        <dbReference type="ARBA" id="ARBA00023004"/>
    </source>
</evidence>
<dbReference type="GO" id="GO:0022900">
    <property type="term" value="P:electron transport chain"/>
    <property type="evidence" value="ECO:0007669"/>
    <property type="project" value="InterPro"/>
</dbReference>
<keyword evidence="4" id="KW-0249">Electron transport</keyword>
<organism evidence="9 10">
    <name type="scientific">Pseudooceanicola sediminis</name>
    <dbReference type="NCBI Taxonomy" id="2211117"/>
    <lineage>
        <taxon>Bacteria</taxon>
        <taxon>Pseudomonadati</taxon>
        <taxon>Pseudomonadota</taxon>
        <taxon>Alphaproteobacteria</taxon>
        <taxon>Rhodobacterales</taxon>
        <taxon>Paracoccaceae</taxon>
        <taxon>Pseudooceanicola</taxon>
    </lineage>
</organism>
<reference evidence="9 10" key="1">
    <citation type="submission" date="2018-08" db="EMBL/GenBank/DDBJ databases">
        <title>Pseudooceanicola sediminis CY03 in the family Rhodobacteracea.</title>
        <authorList>
            <person name="Zhang Y.-J."/>
        </authorList>
    </citation>
    <scope>NUCLEOTIDE SEQUENCE [LARGE SCALE GENOMIC DNA]</scope>
    <source>
        <strain evidence="9 10">CY03</strain>
    </source>
</reference>
<dbReference type="InterPro" id="IPR010980">
    <property type="entry name" value="Cyt_c/b562"/>
</dbReference>
<dbReference type="GO" id="GO:0009055">
    <property type="term" value="F:electron transfer activity"/>
    <property type="evidence" value="ECO:0007669"/>
    <property type="project" value="InterPro"/>
</dbReference>
<feature type="chain" id="PRO_5017352823" evidence="8">
    <location>
        <begin position="24"/>
        <end position="147"/>
    </location>
</feature>
<dbReference type="InterPro" id="IPR002321">
    <property type="entry name" value="Cyt_c_II"/>
</dbReference>
<evidence type="ECO:0000313" key="10">
    <source>
        <dbReference type="Proteomes" id="UP000265848"/>
    </source>
</evidence>
<comment type="PTM">
    <text evidence="7">Binds 1 heme group per subunit.</text>
</comment>
<dbReference type="AlphaFoldDB" id="A0A399IWI0"/>
<keyword evidence="10" id="KW-1185">Reference proteome</keyword>
<keyword evidence="1" id="KW-0813">Transport</keyword>
<keyword evidence="8" id="KW-0732">Signal</keyword>
<evidence type="ECO:0000313" key="9">
    <source>
        <dbReference type="EMBL" id="RII37523.1"/>
    </source>
</evidence>
<name>A0A399IWI0_9RHOB</name>
<feature type="signal peptide" evidence="8">
    <location>
        <begin position="1"/>
        <end position="23"/>
    </location>
</feature>
<keyword evidence="5 6" id="KW-0408">Iron</keyword>
<dbReference type="Gene3D" id="1.20.120.10">
    <property type="entry name" value="Cytochrome c/b562"/>
    <property type="match status" value="1"/>
</dbReference>
<keyword evidence="3 6" id="KW-0479">Metal-binding</keyword>
<dbReference type="PIRSF" id="PIRSF000027">
    <property type="entry name" value="Cytc_c_prime"/>
    <property type="match status" value="1"/>
</dbReference>
<feature type="binding site" description="covalent" evidence="7">
    <location>
        <position position="137"/>
    </location>
    <ligand>
        <name>heme c</name>
        <dbReference type="ChEBI" id="CHEBI:61717"/>
    </ligand>
</feature>
<keyword evidence="2 7" id="KW-0349">Heme</keyword>
<evidence type="ECO:0000256" key="4">
    <source>
        <dbReference type="ARBA" id="ARBA00022982"/>
    </source>
</evidence>
<feature type="binding site" description="axial binding residue" evidence="6">
    <location>
        <position position="141"/>
    </location>
    <ligand>
        <name>heme c</name>
        <dbReference type="ChEBI" id="CHEBI:61717"/>
    </ligand>
    <ligandPart>
        <name>Fe</name>
        <dbReference type="ChEBI" id="CHEBI:18248"/>
    </ligandPart>
</feature>
<dbReference type="EMBL" id="QWJJ01000016">
    <property type="protein sequence ID" value="RII37523.1"/>
    <property type="molecule type" value="Genomic_DNA"/>
</dbReference>
<sequence>MTMKHFILTMTIGAMTLTGAALANAEVSNPAVKDRMDLMGTIRGSFAVLGGMAQGKVDFDADKATSAQATLVEAAAKIPAKFEPNEADPESEALPAIWENWDDFVDHAAALETAAAALDPSSLETVKAGVGKIGASCGGCHQTYRMK</sequence>
<evidence type="ECO:0000256" key="2">
    <source>
        <dbReference type="ARBA" id="ARBA00022617"/>
    </source>
</evidence>
<evidence type="ECO:0000256" key="8">
    <source>
        <dbReference type="SAM" id="SignalP"/>
    </source>
</evidence>
<dbReference type="GO" id="GO:0042597">
    <property type="term" value="C:periplasmic space"/>
    <property type="evidence" value="ECO:0007669"/>
    <property type="project" value="InterPro"/>
</dbReference>
<evidence type="ECO:0000256" key="1">
    <source>
        <dbReference type="ARBA" id="ARBA00022448"/>
    </source>
</evidence>
<dbReference type="InterPro" id="IPR012127">
    <property type="entry name" value="Cyt_c_prime"/>
</dbReference>
<accession>A0A399IWI0</accession>
<evidence type="ECO:0000256" key="3">
    <source>
        <dbReference type="ARBA" id="ARBA00022723"/>
    </source>
</evidence>
<dbReference type="PROSITE" id="PS51009">
    <property type="entry name" value="CYTCII"/>
    <property type="match status" value="1"/>
</dbReference>
<dbReference type="Pfam" id="PF01322">
    <property type="entry name" value="Cytochrom_C_2"/>
    <property type="match status" value="1"/>
</dbReference>
<comment type="caution">
    <text evidence="9">The sequence shown here is derived from an EMBL/GenBank/DDBJ whole genome shotgun (WGS) entry which is preliminary data.</text>
</comment>